<gene>
    <name evidence="1" type="ORF">ACFQRI_24625</name>
</gene>
<reference evidence="2" key="1">
    <citation type="journal article" date="2019" name="Int. J. Syst. Evol. Microbiol.">
        <title>The Global Catalogue of Microorganisms (GCM) 10K type strain sequencing project: providing services to taxonomists for standard genome sequencing and annotation.</title>
        <authorList>
            <consortium name="The Broad Institute Genomics Platform"/>
            <consortium name="The Broad Institute Genome Sequencing Center for Infectious Disease"/>
            <person name="Wu L."/>
            <person name="Ma J."/>
        </authorList>
    </citation>
    <scope>NUCLEOTIDE SEQUENCE [LARGE SCALE GENOMIC DNA]</scope>
    <source>
        <strain evidence="2">WLHS5</strain>
    </source>
</reference>
<dbReference type="EMBL" id="JBHTCJ010000017">
    <property type="protein sequence ID" value="MFC7344605.1"/>
    <property type="molecule type" value="Genomic_DNA"/>
</dbReference>
<organism evidence="1 2">
    <name type="scientific">Saccharopolyspora griseoalba</name>
    <dbReference type="NCBI Taxonomy" id="1431848"/>
    <lineage>
        <taxon>Bacteria</taxon>
        <taxon>Bacillati</taxon>
        <taxon>Actinomycetota</taxon>
        <taxon>Actinomycetes</taxon>
        <taxon>Pseudonocardiales</taxon>
        <taxon>Pseudonocardiaceae</taxon>
        <taxon>Saccharopolyspora</taxon>
    </lineage>
</organism>
<keyword evidence="2" id="KW-1185">Reference proteome</keyword>
<dbReference type="Proteomes" id="UP001596504">
    <property type="component" value="Unassembled WGS sequence"/>
</dbReference>
<evidence type="ECO:0000313" key="2">
    <source>
        <dbReference type="Proteomes" id="UP001596504"/>
    </source>
</evidence>
<dbReference type="RefSeq" id="WP_380672548.1">
    <property type="nucleotide sequence ID" value="NZ_JBHTCJ010000017.1"/>
</dbReference>
<comment type="caution">
    <text evidence="1">The sequence shown here is derived from an EMBL/GenBank/DDBJ whole genome shotgun (WGS) entry which is preliminary data.</text>
</comment>
<name>A0ABW2LSK1_9PSEU</name>
<accession>A0ABW2LSK1</accession>
<proteinExistence type="predicted"/>
<sequence>MIERKADIPELDSPESLLAVHREFCVLLGENYLDRADNWDRIANQLSWLHALYINPACRSTEQHDSVQFAFHSLIAASREEDLNRSKNFKQAKTWLDQLAMQNQQQRRTSSRM</sequence>
<evidence type="ECO:0000313" key="1">
    <source>
        <dbReference type="EMBL" id="MFC7344605.1"/>
    </source>
</evidence>
<protein>
    <submittedName>
        <fullName evidence="1">Uncharacterized protein</fullName>
    </submittedName>
</protein>